<sequence length="778" mass="78611">MAAEASGSGSLQTAISPSLGMATPGLGTPQASTPANATTAVPAATGPTPAAQASASGGAGAGASTSRGPAPPTAAAAAAAAAGSTVLTTLHALLRAHVAAHPSPTMPYLHPYAPGPGLKKGRASGFASASTSTSTGSGSTDKAGSGGGGGGGEDDLAALKSVREAVDGAKSMLGRGEKERVRLARAMREVITHESALLPLGTTLSTLPPAARPLGHLCALPPSDLLSALGKRLGLQVFAEDSQFGLLRTSLTLAGSRFVVDVDLEADAGDDADDATEPPTAAATPIAPNGQVAAQAAALSSLGVGLTAAKALNERGKVRLAKLTANHVTPAGEAGKSDWVGRVLRSALETHLEVWNRASNAERSVQLERSSRALETVLAELKALDELAEAASGDDADLFADLEGLAAGVQRVCAGEEDGWSVYPDPSACMFPSFRLLDAAPSVRNPAFRLRPARRDEHVPPPMYAETDDADENAMAVDAVDPAAGADKDAMQVDSNPGGADANGTTTAAATVSPMCRGRWVVEYVDDARRPSGGGGLVVRRTWLVPGPEEGEASAWSPSIKVEGLLHQIALETDGAAPVPPLFPLGAEFVHPASASEAGDVAQHWVLGVPGPEGYVVGRVGLPASWSEMGRLVHALRAQLVLDVLFMGAFSPPTIVSATNDNDDDMDGANDDLADLDAAPTAIPLTATLFQRSLRVTFPLNDTAATVDIKPIDAQPHVAITVTVGGGVRAQGGGEGMDGGGSGGPGALDDATAAEACSTAGVDAVEIVRRVYAALRKM</sequence>
<feature type="region of interest" description="Disordered" evidence="1">
    <location>
        <begin position="119"/>
        <end position="155"/>
    </location>
</feature>
<accession>A0A427YBN1</accession>
<proteinExistence type="predicted"/>
<feature type="compositionally biased region" description="Low complexity" evidence="1">
    <location>
        <begin position="123"/>
        <end position="143"/>
    </location>
</feature>
<name>A0A427YBN1_9TREE</name>
<protein>
    <submittedName>
        <fullName evidence="2">Uncharacterized protein</fullName>
    </submittedName>
</protein>
<feature type="compositionally biased region" description="Low complexity" evidence="1">
    <location>
        <begin position="31"/>
        <end position="72"/>
    </location>
</feature>
<feature type="compositionally biased region" description="Polar residues" evidence="1">
    <location>
        <begin position="7"/>
        <end position="16"/>
    </location>
</feature>
<gene>
    <name evidence="2" type="ORF">EHS24_000907</name>
</gene>
<organism evidence="2 3">
    <name type="scientific">Apiotrichum porosum</name>
    <dbReference type="NCBI Taxonomy" id="105984"/>
    <lineage>
        <taxon>Eukaryota</taxon>
        <taxon>Fungi</taxon>
        <taxon>Dikarya</taxon>
        <taxon>Basidiomycota</taxon>
        <taxon>Agaricomycotina</taxon>
        <taxon>Tremellomycetes</taxon>
        <taxon>Trichosporonales</taxon>
        <taxon>Trichosporonaceae</taxon>
        <taxon>Apiotrichum</taxon>
    </lineage>
</organism>
<comment type="caution">
    <text evidence="2">The sequence shown here is derived from an EMBL/GenBank/DDBJ whole genome shotgun (WGS) entry which is preliminary data.</text>
</comment>
<feature type="region of interest" description="Disordered" evidence="1">
    <location>
        <begin position="1"/>
        <end position="72"/>
    </location>
</feature>
<dbReference type="AlphaFoldDB" id="A0A427YBN1"/>
<reference evidence="2 3" key="1">
    <citation type="submission" date="2018-11" db="EMBL/GenBank/DDBJ databases">
        <title>Genome sequence of Apiotrichum porosum DSM 27194.</title>
        <authorList>
            <person name="Aliyu H."/>
            <person name="Gorte O."/>
            <person name="Ochsenreither K."/>
        </authorList>
    </citation>
    <scope>NUCLEOTIDE SEQUENCE [LARGE SCALE GENOMIC DNA]</scope>
    <source>
        <strain evidence="2 3">DSM 27194</strain>
    </source>
</reference>
<dbReference type="Proteomes" id="UP000279236">
    <property type="component" value="Unassembled WGS sequence"/>
</dbReference>
<evidence type="ECO:0000313" key="3">
    <source>
        <dbReference type="Proteomes" id="UP000279236"/>
    </source>
</evidence>
<dbReference type="RefSeq" id="XP_028480575.1">
    <property type="nucleotide sequence ID" value="XM_028616718.1"/>
</dbReference>
<evidence type="ECO:0000313" key="2">
    <source>
        <dbReference type="EMBL" id="RSH88367.1"/>
    </source>
</evidence>
<dbReference type="OrthoDB" id="2564972at2759"/>
<dbReference type="GeneID" id="39585450"/>
<evidence type="ECO:0000256" key="1">
    <source>
        <dbReference type="SAM" id="MobiDB-lite"/>
    </source>
</evidence>
<keyword evidence="3" id="KW-1185">Reference proteome</keyword>
<dbReference type="EMBL" id="RSCE01000001">
    <property type="protein sequence ID" value="RSH88367.1"/>
    <property type="molecule type" value="Genomic_DNA"/>
</dbReference>